<dbReference type="RefSeq" id="WP_037235206.1">
    <property type="nucleotide sequence ID" value="NZ_BAWF01000035.1"/>
</dbReference>
<dbReference type="AlphaFoldDB" id="X0PUP0"/>
<dbReference type="Proteomes" id="UP000019491">
    <property type="component" value="Unassembled WGS sequence"/>
</dbReference>
<protein>
    <submittedName>
        <fullName evidence="1">Uncharacterized protein</fullName>
    </submittedName>
</protein>
<reference evidence="1 2" key="1">
    <citation type="submission" date="2014-02" db="EMBL/GenBank/DDBJ databases">
        <title>Whole genome shotgun sequence of Rhodococcus wratislaviensis NBRC 100605.</title>
        <authorList>
            <person name="Hosoyama A."/>
            <person name="Tsuchikane K."/>
            <person name="Yoshida I."/>
            <person name="Ohji S."/>
            <person name="Ichikawa N."/>
            <person name="Yamazoe A."/>
            <person name="Fujita N."/>
        </authorList>
    </citation>
    <scope>NUCLEOTIDE SEQUENCE [LARGE SCALE GENOMIC DNA]</scope>
    <source>
        <strain evidence="1 2">NBRC 100605</strain>
    </source>
</reference>
<dbReference type="OrthoDB" id="4386119at2"/>
<organism evidence="1 2">
    <name type="scientific">Rhodococcus wratislaviensis NBRC 100605</name>
    <dbReference type="NCBI Taxonomy" id="1219028"/>
    <lineage>
        <taxon>Bacteria</taxon>
        <taxon>Bacillati</taxon>
        <taxon>Actinomycetota</taxon>
        <taxon>Actinomycetes</taxon>
        <taxon>Mycobacteriales</taxon>
        <taxon>Nocardiaceae</taxon>
        <taxon>Rhodococcus</taxon>
    </lineage>
</organism>
<dbReference type="EMBL" id="BAWF01000035">
    <property type="protein sequence ID" value="GAF46909.1"/>
    <property type="molecule type" value="Genomic_DNA"/>
</dbReference>
<keyword evidence="2" id="KW-1185">Reference proteome</keyword>
<comment type="caution">
    <text evidence="1">The sequence shown here is derived from an EMBL/GenBank/DDBJ whole genome shotgun (WGS) entry which is preliminary data.</text>
</comment>
<proteinExistence type="predicted"/>
<gene>
    <name evidence="1" type="ORF">RW1_035_00530</name>
</gene>
<evidence type="ECO:0000313" key="2">
    <source>
        <dbReference type="Proteomes" id="UP000019491"/>
    </source>
</evidence>
<sequence length="149" mass="16223">MDSYRPFLAGTPPAIFDGTNAYRVLDDLTVVDAAALPDRVLDGGQIGDMTWIVGHPPDGTGRGRWWPLTGRPTYTTEHQYWLFTLLDASTREPISSTPIRSAQPDVTIDSAGTVWVAATPRGLHAIPDPTMTEPVPLDVADLLDRLRTG</sequence>
<evidence type="ECO:0000313" key="1">
    <source>
        <dbReference type="EMBL" id="GAF46909.1"/>
    </source>
</evidence>
<name>X0PUP0_RHOWR</name>
<accession>X0PUP0</accession>